<dbReference type="STRING" id="229920.ADM99_12365"/>
<dbReference type="Gene3D" id="2.30.330.10">
    <property type="entry name" value="SpoA-like"/>
    <property type="match status" value="1"/>
</dbReference>
<dbReference type="NCBIfam" id="TIGR02480">
    <property type="entry name" value="fliN"/>
    <property type="match status" value="1"/>
</dbReference>
<dbReference type="InterPro" id="IPR051469">
    <property type="entry name" value="FliN/MopA/SpaO"/>
</dbReference>
<dbReference type="PANTHER" id="PTHR43484">
    <property type="match status" value="1"/>
</dbReference>
<feature type="compositionally biased region" description="Polar residues" evidence="7">
    <location>
        <begin position="8"/>
        <end position="25"/>
    </location>
</feature>
<dbReference type="InterPro" id="IPR012826">
    <property type="entry name" value="FliN"/>
</dbReference>
<evidence type="ECO:0000313" key="9">
    <source>
        <dbReference type="EMBL" id="KPL71067.1"/>
    </source>
</evidence>
<dbReference type="PRINTS" id="PR00956">
    <property type="entry name" value="FLGMOTORFLIN"/>
</dbReference>
<feature type="domain" description="Flagellar motor switch protein FliN-like C-terminal" evidence="8">
    <location>
        <begin position="61"/>
        <end position="131"/>
    </location>
</feature>
<evidence type="ECO:0000256" key="3">
    <source>
        <dbReference type="ARBA" id="ARBA00022475"/>
    </source>
</evidence>
<comment type="subcellular location">
    <subcellularLocation>
        <location evidence="1">Cell membrane</location>
        <topology evidence="1">Peripheral membrane protein</topology>
        <orientation evidence="1">Cytoplasmic side</orientation>
    </subcellularLocation>
</comment>
<evidence type="ECO:0000313" key="10">
    <source>
        <dbReference type="Proteomes" id="UP000050430"/>
    </source>
</evidence>
<evidence type="ECO:0000256" key="6">
    <source>
        <dbReference type="ARBA" id="ARBA00023136"/>
    </source>
</evidence>
<dbReference type="AlphaFoldDB" id="A0A0P6WMH6"/>
<evidence type="ECO:0000259" key="8">
    <source>
        <dbReference type="Pfam" id="PF01052"/>
    </source>
</evidence>
<keyword evidence="6" id="KW-0472">Membrane</keyword>
<dbReference type="SUPFAM" id="SSF101801">
    <property type="entry name" value="Surface presentation of antigens (SPOA)"/>
    <property type="match status" value="1"/>
</dbReference>
<evidence type="ECO:0000256" key="1">
    <source>
        <dbReference type="ARBA" id="ARBA00004413"/>
    </source>
</evidence>
<dbReference type="GO" id="GO:0071973">
    <property type="term" value="P:bacterial-type flagellum-dependent cell motility"/>
    <property type="evidence" value="ECO:0007669"/>
    <property type="project" value="InterPro"/>
</dbReference>
<accession>A0A0P6WMH6</accession>
<dbReference type="EMBL" id="LGCK01000012">
    <property type="protein sequence ID" value="KPL71067.1"/>
    <property type="molecule type" value="Genomic_DNA"/>
</dbReference>
<keyword evidence="3" id="KW-1003">Cell membrane</keyword>
<evidence type="ECO:0000256" key="4">
    <source>
        <dbReference type="ARBA" id="ARBA00022500"/>
    </source>
</evidence>
<comment type="similarity">
    <text evidence="2">Belongs to the FliN/MopA/SpaO family.</text>
</comment>
<keyword evidence="5" id="KW-0283">Flagellar rotation</keyword>
<keyword evidence="4" id="KW-0145">Chemotaxis</keyword>
<evidence type="ECO:0000256" key="2">
    <source>
        <dbReference type="ARBA" id="ARBA00009226"/>
    </source>
</evidence>
<evidence type="ECO:0000256" key="7">
    <source>
        <dbReference type="SAM" id="MobiDB-lite"/>
    </source>
</evidence>
<evidence type="ECO:0000256" key="5">
    <source>
        <dbReference type="ARBA" id="ARBA00022779"/>
    </source>
</evidence>
<gene>
    <name evidence="9" type="ORF">ADM99_12365</name>
</gene>
<reference evidence="9 10" key="1">
    <citation type="submission" date="2015-07" db="EMBL/GenBank/DDBJ databases">
        <title>Genome sequence of Leptolinea tardivitalis DSM 16556.</title>
        <authorList>
            <person name="Hemp J."/>
            <person name="Ward L.M."/>
            <person name="Pace L.A."/>
            <person name="Fischer W.W."/>
        </authorList>
    </citation>
    <scope>NUCLEOTIDE SEQUENCE [LARGE SCALE GENOMIC DNA]</scope>
    <source>
        <strain evidence="9 10">YMTK-2</strain>
    </source>
</reference>
<dbReference type="InterPro" id="IPR001543">
    <property type="entry name" value="FliN-like_C"/>
</dbReference>
<protein>
    <recommendedName>
        <fullName evidence="8">Flagellar motor switch protein FliN-like C-terminal domain-containing protein</fullName>
    </recommendedName>
</protein>
<dbReference type="InterPro" id="IPR001172">
    <property type="entry name" value="FliN_T3SS_HrcQb"/>
</dbReference>
<dbReference type="GO" id="GO:0005886">
    <property type="term" value="C:plasma membrane"/>
    <property type="evidence" value="ECO:0007669"/>
    <property type="project" value="UniProtKB-SubCell"/>
</dbReference>
<organism evidence="9 10">
    <name type="scientific">Leptolinea tardivitalis</name>
    <dbReference type="NCBI Taxonomy" id="229920"/>
    <lineage>
        <taxon>Bacteria</taxon>
        <taxon>Bacillati</taxon>
        <taxon>Chloroflexota</taxon>
        <taxon>Anaerolineae</taxon>
        <taxon>Anaerolineales</taxon>
        <taxon>Anaerolineaceae</taxon>
        <taxon>Leptolinea</taxon>
    </lineage>
</organism>
<proteinExistence type="inferred from homology"/>
<sequence length="137" mass="14680">MTDEILQPTESTDGQNQSMEALQESINAMLGGDSAAASGQPAAEVAEEKPAGISGNSAINMLMDVNLLFTVELGRTQMSIKHVLELQKGSVVELDRIAGEPVDIFVNEHLMARGEVVVVDDKFGVRITELIAPETKE</sequence>
<dbReference type="Proteomes" id="UP000050430">
    <property type="component" value="Unassembled WGS sequence"/>
</dbReference>
<comment type="caution">
    <text evidence="9">The sequence shown here is derived from an EMBL/GenBank/DDBJ whole genome shotgun (WGS) entry which is preliminary data.</text>
</comment>
<dbReference type="GO" id="GO:0006935">
    <property type="term" value="P:chemotaxis"/>
    <property type="evidence" value="ECO:0007669"/>
    <property type="project" value="UniProtKB-KW"/>
</dbReference>
<keyword evidence="10" id="KW-1185">Reference proteome</keyword>
<dbReference type="GO" id="GO:0009425">
    <property type="term" value="C:bacterial-type flagellum basal body"/>
    <property type="evidence" value="ECO:0007669"/>
    <property type="project" value="InterPro"/>
</dbReference>
<feature type="region of interest" description="Disordered" evidence="7">
    <location>
        <begin position="1"/>
        <end position="25"/>
    </location>
</feature>
<dbReference type="GO" id="GO:0003774">
    <property type="term" value="F:cytoskeletal motor activity"/>
    <property type="evidence" value="ECO:0007669"/>
    <property type="project" value="InterPro"/>
</dbReference>
<dbReference type="PANTHER" id="PTHR43484:SF1">
    <property type="entry name" value="FLAGELLAR MOTOR SWITCH PROTEIN FLIN"/>
    <property type="match status" value="1"/>
</dbReference>
<name>A0A0P6WMH6_9CHLR</name>
<dbReference type="InterPro" id="IPR036429">
    <property type="entry name" value="SpoA-like_sf"/>
</dbReference>
<dbReference type="Pfam" id="PF01052">
    <property type="entry name" value="FliMN_C"/>
    <property type="match status" value="1"/>
</dbReference>
<dbReference type="OrthoDB" id="9773459at2"/>
<dbReference type="RefSeq" id="WP_062422806.1">
    <property type="nucleotide sequence ID" value="NZ_BBYA01000011.1"/>
</dbReference>
<dbReference type="PATRIC" id="fig|229920.5.peg.2797"/>